<dbReference type="PROSITE" id="PS51257">
    <property type="entry name" value="PROKAR_LIPOPROTEIN"/>
    <property type="match status" value="1"/>
</dbReference>
<name>A0A8J3TGS5_9ACTN</name>
<gene>
    <name evidence="2" type="ORF">Pme01_49030</name>
</gene>
<protein>
    <recommendedName>
        <fullName evidence="4">DUF4232 domain-containing protein</fullName>
    </recommendedName>
</protein>
<sequence>MKLTVGPLPPAVYWRRRAAVAGALVVVVATLVYSCTGNANDSRTAGGKPAGKPSPGSSGSPSPSPSRQVFTPASGLPQVGEGGDLPPAAPNSSDPPAAPSSPCTDEEMSVTAVAESASVGQGSFVKFTLRIKNVSNRSCTRDVGADAQELYLQDAGKVKVWSSDSCDPPHGTDVRTFGPGIETQFWQVWDGKATNAGCTDRKAPPVGKYELFGRLATKLGDPVAVELK</sequence>
<evidence type="ECO:0000256" key="1">
    <source>
        <dbReference type="SAM" id="MobiDB-lite"/>
    </source>
</evidence>
<comment type="caution">
    <text evidence="2">The sequence shown here is derived from an EMBL/GenBank/DDBJ whole genome shotgun (WGS) entry which is preliminary data.</text>
</comment>
<evidence type="ECO:0008006" key="4">
    <source>
        <dbReference type="Google" id="ProtNLM"/>
    </source>
</evidence>
<keyword evidence="3" id="KW-1185">Reference proteome</keyword>
<proteinExistence type="predicted"/>
<organism evidence="2 3">
    <name type="scientific">Planosporangium mesophilum</name>
    <dbReference type="NCBI Taxonomy" id="689768"/>
    <lineage>
        <taxon>Bacteria</taxon>
        <taxon>Bacillati</taxon>
        <taxon>Actinomycetota</taxon>
        <taxon>Actinomycetes</taxon>
        <taxon>Micromonosporales</taxon>
        <taxon>Micromonosporaceae</taxon>
        <taxon>Planosporangium</taxon>
    </lineage>
</organism>
<feature type="compositionally biased region" description="Low complexity" evidence="1">
    <location>
        <begin position="45"/>
        <end position="61"/>
    </location>
</feature>
<accession>A0A8J3TGS5</accession>
<evidence type="ECO:0000313" key="3">
    <source>
        <dbReference type="Proteomes" id="UP000599074"/>
    </source>
</evidence>
<evidence type="ECO:0000313" key="2">
    <source>
        <dbReference type="EMBL" id="GII25306.1"/>
    </source>
</evidence>
<feature type="region of interest" description="Disordered" evidence="1">
    <location>
        <begin position="38"/>
        <end position="109"/>
    </location>
</feature>
<dbReference type="RefSeq" id="WP_168115110.1">
    <property type="nucleotide sequence ID" value="NZ_BOON01000050.1"/>
</dbReference>
<reference evidence="2" key="1">
    <citation type="submission" date="2021-01" db="EMBL/GenBank/DDBJ databases">
        <title>Whole genome shotgun sequence of Planosporangium mesophilum NBRC 109066.</title>
        <authorList>
            <person name="Komaki H."/>
            <person name="Tamura T."/>
        </authorList>
    </citation>
    <scope>NUCLEOTIDE SEQUENCE</scope>
    <source>
        <strain evidence="2">NBRC 109066</strain>
    </source>
</reference>
<dbReference type="EMBL" id="BOON01000050">
    <property type="protein sequence ID" value="GII25306.1"/>
    <property type="molecule type" value="Genomic_DNA"/>
</dbReference>
<dbReference type="AlphaFoldDB" id="A0A8J3TGS5"/>
<dbReference type="Proteomes" id="UP000599074">
    <property type="component" value="Unassembled WGS sequence"/>
</dbReference>